<keyword evidence="7" id="KW-0067">ATP-binding</keyword>
<dbReference type="GO" id="GO:0005694">
    <property type="term" value="C:chromosome"/>
    <property type="evidence" value="ECO:0007669"/>
    <property type="project" value="TreeGrafter"/>
</dbReference>
<dbReference type="AlphaFoldDB" id="A0A6C0L145"/>
<dbReference type="Pfam" id="PF16124">
    <property type="entry name" value="RecQ_Zn_bind"/>
    <property type="match status" value="1"/>
</dbReference>
<feature type="domain" description="Helicase C-terminal" evidence="14">
    <location>
        <begin position="199"/>
        <end position="360"/>
    </location>
</feature>
<dbReference type="Gene3D" id="3.40.50.300">
    <property type="entry name" value="P-loop containing nucleotide triphosphate hydrolases"/>
    <property type="match status" value="2"/>
</dbReference>
<dbReference type="InterPro" id="IPR004589">
    <property type="entry name" value="DNA_helicase_ATP-dep_RecQ"/>
</dbReference>
<dbReference type="GO" id="GO:0000724">
    <property type="term" value="P:double-strand break repair via homologous recombination"/>
    <property type="evidence" value="ECO:0007669"/>
    <property type="project" value="TreeGrafter"/>
</dbReference>
<sequence length="677" mass="77089">MEQHLKSTYGFNEFRGYQKDIINDLLNGENTFAILPTGGGKSLLYQFPATYTDKITIVVSPLISLMNDQCNHLNSKNIKSVCLNSESFVKIGEYKNYKIIYTTPEFIERSIARFEKIKDIIGLFAIDEAHCVSQWSHDFRESYLKLGIIKNTFPDIPMLAVTATATPRVVNDIYDMLNLDEVGEYVIGTRRTNLEINIYPKRDFDLCEFKEPTIVYVQTRKVCESLCEKLLSKGVLCACYHGGMLKTDKENSHERFTSGDIMVIVATISFGMGIDKSDIRHVINYGVPSDIETYYQEIGRAGRDGLPSKATLYYDTKDFSTTMFLINQSEDPKQIALKTTGMNIFRKFLEENNICRQRIIDYYFKTGNYPTEEDIINIPKCNMCDNCSNGNNLAPVDITEETKTIVKIIKEHHFSKGFTYGMEKTASLIKTGGGEIFTTMTKPRIKELLEILIAKNILLRNAKGNYFVICVGNKDITEMLPITARIKQDKVVPIKPKRCSYAKRVHEIRTTIAESHGIIPNVLINDRVLMNICNSKPKDINQLWKVDGISDEFIVKYGTEFISEINVISKNKSTGKGAGAKDITYKHYKDGKTMNEISELTGRKLRTIEDHMIYIFENYDDAAIDTDYFGLTEEFKVEINDAVKKVGFNYLKPIKDIVNNNITYAQIKLCLLVSGLK</sequence>
<dbReference type="GO" id="GO:0005524">
    <property type="term" value="F:ATP binding"/>
    <property type="evidence" value="ECO:0007669"/>
    <property type="project" value="UniProtKB-KW"/>
</dbReference>
<evidence type="ECO:0000259" key="12">
    <source>
        <dbReference type="PROSITE" id="PS50967"/>
    </source>
</evidence>
<evidence type="ECO:0000256" key="5">
    <source>
        <dbReference type="ARBA" id="ARBA00022801"/>
    </source>
</evidence>
<dbReference type="Pfam" id="PF00271">
    <property type="entry name" value="Helicase_C"/>
    <property type="match status" value="1"/>
</dbReference>
<keyword evidence="3" id="KW-0479">Metal-binding</keyword>
<dbReference type="GO" id="GO:0005737">
    <property type="term" value="C:cytoplasm"/>
    <property type="evidence" value="ECO:0007669"/>
    <property type="project" value="TreeGrafter"/>
</dbReference>
<dbReference type="GO" id="GO:0046872">
    <property type="term" value="F:metal ion binding"/>
    <property type="evidence" value="ECO:0007669"/>
    <property type="project" value="UniProtKB-KW"/>
</dbReference>
<dbReference type="Gene3D" id="1.10.150.80">
    <property type="entry name" value="HRDC domain"/>
    <property type="match status" value="1"/>
</dbReference>
<dbReference type="InterPro" id="IPR010997">
    <property type="entry name" value="HRDC-like_sf"/>
</dbReference>
<dbReference type="PANTHER" id="PTHR13710:SF105">
    <property type="entry name" value="ATP-DEPENDENT DNA HELICASE Q1"/>
    <property type="match status" value="1"/>
</dbReference>
<comment type="catalytic activity">
    <reaction evidence="10">
        <text>Couples ATP hydrolysis with the unwinding of duplex DNA by translocating in the 3'-5' direction.</text>
        <dbReference type="EC" id="5.6.2.4"/>
    </reaction>
</comment>
<comment type="cofactor">
    <cofactor evidence="1">
        <name>Mg(2+)</name>
        <dbReference type="ChEBI" id="CHEBI:18420"/>
    </cofactor>
</comment>
<dbReference type="EMBL" id="MN741015">
    <property type="protein sequence ID" value="QHU22647.1"/>
    <property type="molecule type" value="Genomic_DNA"/>
</dbReference>
<dbReference type="InterPro" id="IPR044876">
    <property type="entry name" value="HRDC_dom_sf"/>
</dbReference>
<keyword evidence="4" id="KW-0547">Nucleotide-binding</keyword>
<dbReference type="PROSITE" id="PS51194">
    <property type="entry name" value="HELICASE_CTER"/>
    <property type="match status" value="1"/>
</dbReference>
<dbReference type="GO" id="GO:0009378">
    <property type="term" value="F:four-way junction helicase activity"/>
    <property type="evidence" value="ECO:0007669"/>
    <property type="project" value="TreeGrafter"/>
</dbReference>
<evidence type="ECO:0000256" key="1">
    <source>
        <dbReference type="ARBA" id="ARBA00001946"/>
    </source>
</evidence>
<dbReference type="InterPro" id="IPR011545">
    <property type="entry name" value="DEAD/DEAH_box_helicase_dom"/>
</dbReference>
<dbReference type="SUPFAM" id="SSF47819">
    <property type="entry name" value="HRDC-like"/>
    <property type="match status" value="1"/>
</dbReference>
<dbReference type="SMART" id="SM00490">
    <property type="entry name" value="HELICc"/>
    <property type="match status" value="1"/>
</dbReference>
<evidence type="ECO:0000256" key="4">
    <source>
        <dbReference type="ARBA" id="ARBA00022741"/>
    </source>
</evidence>
<dbReference type="Pfam" id="PF14493">
    <property type="entry name" value="HTH_40"/>
    <property type="match status" value="1"/>
</dbReference>
<dbReference type="PANTHER" id="PTHR13710">
    <property type="entry name" value="DNA HELICASE RECQ FAMILY MEMBER"/>
    <property type="match status" value="1"/>
</dbReference>
<dbReference type="InterPro" id="IPR029491">
    <property type="entry name" value="Helicase_HTH"/>
</dbReference>
<evidence type="ECO:0000259" key="13">
    <source>
        <dbReference type="PROSITE" id="PS51192"/>
    </source>
</evidence>
<dbReference type="Pfam" id="PF00570">
    <property type="entry name" value="HRDC"/>
    <property type="match status" value="1"/>
</dbReference>
<reference evidence="15" key="1">
    <citation type="journal article" date="2020" name="Nature">
        <title>Giant virus diversity and host interactions through global metagenomics.</title>
        <authorList>
            <person name="Schulz F."/>
            <person name="Roux S."/>
            <person name="Paez-Espino D."/>
            <person name="Jungbluth S."/>
            <person name="Walsh D.A."/>
            <person name="Denef V.J."/>
            <person name="McMahon K.D."/>
            <person name="Konstantinidis K.T."/>
            <person name="Eloe-Fadrosh E.A."/>
            <person name="Kyrpides N.C."/>
            <person name="Woyke T."/>
        </authorList>
    </citation>
    <scope>NUCLEOTIDE SEQUENCE</scope>
    <source>
        <strain evidence="15">GVMAG-S-ERX555907-102</strain>
    </source>
</reference>
<organism evidence="15">
    <name type="scientific">viral metagenome</name>
    <dbReference type="NCBI Taxonomy" id="1070528"/>
    <lineage>
        <taxon>unclassified sequences</taxon>
        <taxon>metagenomes</taxon>
        <taxon>organismal metagenomes</taxon>
    </lineage>
</organism>
<dbReference type="InterPro" id="IPR014001">
    <property type="entry name" value="Helicase_ATP-bd"/>
</dbReference>
<protein>
    <recommendedName>
        <fullName evidence="11">DNA 3'-5' helicase</fullName>
        <ecNumber evidence="11">5.6.2.4</ecNumber>
    </recommendedName>
</protein>
<accession>A0A6C0L145</accession>
<feature type="domain" description="HRDC" evidence="12">
    <location>
        <begin position="495"/>
        <end position="575"/>
    </location>
</feature>
<evidence type="ECO:0000259" key="14">
    <source>
        <dbReference type="PROSITE" id="PS51194"/>
    </source>
</evidence>
<evidence type="ECO:0000256" key="11">
    <source>
        <dbReference type="ARBA" id="ARBA00034808"/>
    </source>
</evidence>
<dbReference type="InterPro" id="IPR001650">
    <property type="entry name" value="Helicase_C-like"/>
</dbReference>
<dbReference type="GO" id="GO:0043138">
    <property type="term" value="F:3'-5' DNA helicase activity"/>
    <property type="evidence" value="ECO:0007669"/>
    <property type="project" value="UniProtKB-EC"/>
</dbReference>
<keyword evidence="9" id="KW-0413">Isomerase</keyword>
<comment type="similarity">
    <text evidence="2">Belongs to the helicase family. RecQ subfamily.</text>
</comment>
<dbReference type="GO" id="GO:0016787">
    <property type="term" value="F:hydrolase activity"/>
    <property type="evidence" value="ECO:0007669"/>
    <property type="project" value="UniProtKB-KW"/>
</dbReference>
<evidence type="ECO:0000256" key="10">
    <source>
        <dbReference type="ARBA" id="ARBA00034617"/>
    </source>
</evidence>
<dbReference type="InterPro" id="IPR032284">
    <property type="entry name" value="RecQ_Zn-bd"/>
</dbReference>
<dbReference type="PROSITE" id="PS51192">
    <property type="entry name" value="HELICASE_ATP_BIND_1"/>
    <property type="match status" value="1"/>
</dbReference>
<dbReference type="PROSITE" id="PS50967">
    <property type="entry name" value="HRDC"/>
    <property type="match status" value="1"/>
</dbReference>
<dbReference type="NCBIfam" id="TIGR00614">
    <property type="entry name" value="recQ_fam"/>
    <property type="match status" value="1"/>
</dbReference>
<keyword evidence="5" id="KW-0378">Hydrolase</keyword>
<evidence type="ECO:0000313" key="15">
    <source>
        <dbReference type="EMBL" id="QHU22647.1"/>
    </source>
</evidence>
<name>A0A6C0L145_9ZZZZ</name>
<proteinExistence type="inferred from homology"/>
<dbReference type="CDD" id="cd17920">
    <property type="entry name" value="DEXHc_RecQ"/>
    <property type="match status" value="1"/>
</dbReference>
<dbReference type="EC" id="5.6.2.4" evidence="11"/>
<dbReference type="FunFam" id="3.40.50.300:FF:001389">
    <property type="entry name" value="ATP-dependent DNA helicase RecQ"/>
    <property type="match status" value="1"/>
</dbReference>
<evidence type="ECO:0000256" key="3">
    <source>
        <dbReference type="ARBA" id="ARBA00022723"/>
    </source>
</evidence>
<evidence type="ECO:0000256" key="9">
    <source>
        <dbReference type="ARBA" id="ARBA00023235"/>
    </source>
</evidence>
<dbReference type="Pfam" id="PF00270">
    <property type="entry name" value="DEAD"/>
    <property type="match status" value="1"/>
</dbReference>
<dbReference type="SMART" id="SM00487">
    <property type="entry name" value="DEXDc"/>
    <property type="match status" value="1"/>
</dbReference>
<feature type="domain" description="Helicase ATP-binding" evidence="13">
    <location>
        <begin position="22"/>
        <end position="183"/>
    </location>
</feature>
<evidence type="ECO:0000256" key="2">
    <source>
        <dbReference type="ARBA" id="ARBA00005446"/>
    </source>
</evidence>
<dbReference type="InterPro" id="IPR002121">
    <property type="entry name" value="HRDC_dom"/>
</dbReference>
<evidence type="ECO:0000256" key="7">
    <source>
        <dbReference type="ARBA" id="ARBA00022840"/>
    </source>
</evidence>
<dbReference type="GO" id="GO:0003677">
    <property type="term" value="F:DNA binding"/>
    <property type="evidence" value="ECO:0007669"/>
    <property type="project" value="UniProtKB-KW"/>
</dbReference>
<evidence type="ECO:0000256" key="6">
    <source>
        <dbReference type="ARBA" id="ARBA00022806"/>
    </source>
</evidence>
<keyword evidence="6" id="KW-0347">Helicase</keyword>
<dbReference type="InterPro" id="IPR027417">
    <property type="entry name" value="P-loop_NTPase"/>
</dbReference>
<keyword evidence="8" id="KW-0238">DNA-binding</keyword>
<dbReference type="SUPFAM" id="SSF52540">
    <property type="entry name" value="P-loop containing nucleoside triphosphate hydrolases"/>
    <property type="match status" value="1"/>
</dbReference>
<evidence type="ECO:0000256" key="8">
    <source>
        <dbReference type="ARBA" id="ARBA00023125"/>
    </source>
</evidence>